<dbReference type="EMBL" id="BFEA01000407">
    <property type="protein sequence ID" value="GBG82461.1"/>
    <property type="molecule type" value="Genomic_DNA"/>
</dbReference>
<reference evidence="2 3" key="1">
    <citation type="journal article" date="2018" name="Cell">
        <title>The Chara Genome: Secondary Complexity and Implications for Plant Terrestrialization.</title>
        <authorList>
            <person name="Nishiyama T."/>
            <person name="Sakayama H."/>
            <person name="Vries J.D."/>
            <person name="Buschmann H."/>
            <person name="Saint-Marcoux D."/>
            <person name="Ullrich K.K."/>
            <person name="Haas F.B."/>
            <person name="Vanderstraeten L."/>
            <person name="Becker D."/>
            <person name="Lang D."/>
            <person name="Vosolsobe S."/>
            <person name="Rombauts S."/>
            <person name="Wilhelmsson P.K.I."/>
            <person name="Janitza P."/>
            <person name="Kern R."/>
            <person name="Heyl A."/>
            <person name="Rumpler F."/>
            <person name="Villalobos L.I.A.C."/>
            <person name="Clay J.M."/>
            <person name="Skokan R."/>
            <person name="Toyoda A."/>
            <person name="Suzuki Y."/>
            <person name="Kagoshima H."/>
            <person name="Schijlen E."/>
            <person name="Tajeshwar N."/>
            <person name="Catarino B."/>
            <person name="Hetherington A.J."/>
            <person name="Saltykova A."/>
            <person name="Bonnot C."/>
            <person name="Breuninger H."/>
            <person name="Symeonidi A."/>
            <person name="Radhakrishnan G.V."/>
            <person name="Van Nieuwerburgh F."/>
            <person name="Deforce D."/>
            <person name="Chang C."/>
            <person name="Karol K.G."/>
            <person name="Hedrich R."/>
            <person name="Ulvskov P."/>
            <person name="Glockner G."/>
            <person name="Delwiche C.F."/>
            <person name="Petrasek J."/>
            <person name="Van de Peer Y."/>
            <person name="Friml J."/>
            <person name="Beilby M."/>
            <person name="Dolan L."/>
            <person name="Kohara Y."/>
            <person name="Sugano S."/>
            <person name="Fujiyama A."/>
            <person name="Delaux P.-M."/>
            <person name="Quint M."/>
            <person name="TheiBen G."/>
            <person name="Hagemann M."/>
            <person name="Harholt J."/>
            <person name="Dunand C."/>
            <person name="Zachgo S."/>
            <person name="Langdale J."/>
            <person name="Maumus F."/>
            <person name="Straeten D.V.D."/>
            <person name="Gould S.B."/>
            <person name="Rensing S.A."/>
        </authorList>
    </citation>
    <scope>NUCLEOTIDE SEQUENCE [LARGE SCALE GENOMIC DNA]</scope>
    <source>
        <strain evidence="2 3">S276</strain>
    </source>
</reference>
<feature type="compositionally biased region" description="Basic and acidic residues" evidence="1">
    <location>
        <begin position="205"/>
        <end position="221"/>
    </location>
</feature>
<feature type="region of interest" description="Disordered" evidence="1">
    <location>
        <begin position="1"/>
        <end position="169"/>
    </location>
</feature>
<accession>A0A388LJN4</accession>
<feature type="compositionally biased region" description="Basic and acidic residues" evidence="1">
    <location>
        <begin position="33"/>
        <end position="47"/>
    </location>
</feature>
<keyword evidence="3" id="KW-1185">Reference proteome</keyword>
<dbReference type="Proteomes" id="UP000265515">
    <property type="component" value="Unassembled WGS sequence"/>
</dbReference>
<sequence length="278" mass="29874">MEGSRDRGRGGDRGVGGGTQRSGRRSGKGGRKQVGEGRSADRGRQREVGVGTWSREVRGGRGVRMGREVLGGGSDSVQRGKSRWEVGSGEGGWGVEVGGGKSGQGSRDREVGAGKGRRGRGAGVRADSQSEVSVREGGDKPLWGNPSSTGYHRRRWGRTEGGCRRSPWVGRGTRWMRADACLWRTYGEEGRGRKRRWVGRRGRRGSRDEEMGSEREVEIGRQRWGSIGGSGEKEAGMGREIAGGRPGEGGQRRDSGSRERGGDRWREAGIGGEVGIGK</sequence>
<feature type="compositionally biased region" description="Basic and acidic residues" evidence="1">
    <location>
        <begin position="1"/>
        <end position="12"/>
    </location>
</feature>
<feature type="compositionally biased region" description="Basic residues" evidence="1">
    <location>
        <begin position="22"/>
        <end position="31"/>
    </location>
</feature>
<protein>
    <submittedName>
        <fullName evidence="2">Uncharacterized protein</fullName>
    </submittedName>
</protein>
<feature type="compositionally biased region" description="Gly residues" evidence="1">
    <location>
        <begin position="88"/>
        <end position="103"/>
    </location>
</feature>
<gene>
    <name evidence="2" type="ORF">CBR_g34837</name>
</gene>
<dbReference type="AlphaFoldDB" id="A0A388LJN4"/>
<dbReference type="Gramene" id="GBG82461">
    <property type="protein sequence ID" value="GBG82461"/>
    <property type="gene ID" value="CBR_g34837"/>
</dbReference>
<feature type="compositionally biased region" description="Basic and acidic residues" evidence="1">
    <location>
        <begin position="250"/>
        <end position="267"/>
    </location>
</feature>
<name>A0A388LJN4_CHABU</name>
<organism evidence="2 3">
    <name type="scientific">Chara braunii</name>
    <name type="common">Braun's stonewort</name>
    <dbReference type="NCBI Taxonomy" id="69332"/>
    <lineage>
        <taxon>Eukaryota</taxon>
        <taxon>Viridiplantae</taxon>
        <taxon>Streptophyta</taxon>
        <taxon>Charophyceae</taxon>
        <taxon>Charales</taxon>
        <taxon>Characeae</taxon>
        <taxon>Chara</taxon>
    </lineage>
</organism>
<evidence type="ECO:0000313" key="2">
    <source>
        <dbReference type="EMBL" id="GBG82461.1"/>
    </source>
</evidence>
<proteinExistence type="predicted"/>
<feature type="compositionally biased region" description="Gly residues" evidence="1">
    <location>
        <begin position="269"/>
        <end position="278"/>
    </location>
</feature>
<feature type="compositionally biased region" description="Basic residues" evidence="1">
    <location>
        <begin position="192"/>
        <end position="204"/>
    </location>
</feature>
<evidence type="ECO:0000313" key="3">
    <source>
        <dbReference type="Proteomes" id="UP000265515"/>
    </source>
</evidence>
<comment type="caution">
    <text evidence="2">The sequence shown here is derived from an EMBL/GenBank/DDBJ whole genome shotgun (WGS) entry which is preliminary data.</text>
</comment>
<evidence type="ECO:0000256" key="1">
    <source>
        <dbReference type="SAM" id="MobiDB-lite"/>
    </source>
</evidence>
<feature type="region of interest" description="Disordered" evidence="1">
    <location>
        <begin position="189"/>
        <end position="278"/>
    </location>
</feature>